<feature type="transmembrane region" description="Helical" evidence="5">
    <location>
        <begin position="292"/>
        <end position="313"/>
    </location>
</feature>
<evidence type="ECO:0000259" key="7">
    <source>
        <dbReference type="PROSITE" id="PS50928"/>
    </source>
</evidence>
<sequence>MSDAHLDEPDSTDSTDATDRTDGVADRIRDDLAGVDGYRVALYAAIVGMTVFFLTPIESGLVTAFKTNPGGISSTLPFAPPPPRFFTLEKWQTALAALGRGMVNSALYAVPATIISALLGSFAAYGLTQADWRARYKAPVLAMLVAGIFIPYQAVLVPLSQFWGAMPLAELLTPLWLLGVPQSYVGLVELTITHVAYGIPICMVLFRSYYRNVSEEMIEAARLDGATFRRVYRRIVFPISTPMFAVVLIYQFTQIWNDLLFALILVSTESSPAAPVVLILAGLGESMEGQDFALRMAGAFIAALPTLIVYIMFGEEFAEGVAT</sequence>
<dbReference type="InterPro" id="IPR000515">
    <property type="entry name" value="MetI-like"/>
</dbReference>
<dbReference type="InterPro" id="IPR035906">
    <property type="entry name" value="MetI-like_sf"/>
</dbReference>
<dbReference type="Proteomes" id="UP001589595">
    <property type="component" value="Unassembled WGS sequence"/>
</dbReference>
<dbReference type="GeneID" id="67210025"/>
<evidence type="ECO:0000313" key="9">
    <source>
        <dbReference type="Proteomes" id="UP001589595"/>
    </source>
</evidence>
<feature type="region of interest" description="Disordered" evidence="6">
    <location>
        <begin position="1"/>
        <end position="22"/>
    </location>
</feature>
<keyword evidence="3 5" id="KW-1133">Transmembrane helix</keyword>
<keyword evidence="4 5" id="KW-0472">Membrane</keyword>
<evidence type="ECO:0000256" key="5">
    <source>
        <dbReference type="RuleBase" id="RU363032"/>
    </source>
</evidence>
<feature type="transmembrane region" description="Helical" evidence="5">
    <location>
        <begin position="231"/>
        <end position="253"/>
    </location>
</feature>
<evidence type="ECO:0000256" key="1">
    <source>
        <dbReference type="ARBA" id="ARBA00004141"/>
    </source>
</evidence>
<dbReference type="EMBL" id="JBHMAJ010000006">
    <property type="protein sequence ID" value="MFB9824143.1"/>
    <property type="molecule type" value="Genomic_DNA"/>
</dbReference>
<comment type="similarity">
    <text evidence="5">Belongs to the binding-protein-dependent transport system permease family.</text>
</comment>
<dbReference type="PROSITE" id="PS50928">
    <property type="entry name" value="ABC_TM1"/>
    <property type="match status" value="1"/>
</dbReference>
<dbReference type="AlphaFoldDB" id="A0ABD5MJX9"/>
<comment type="caution">
    <text evidence="8">The sequence shown here is derived from an EMBL/GenBank/DDBJ whole genome shotgun (WGS) entry which is preliminary data.</text>
</comment>
<dbReference type="Gene3D" id="1.10.3720.10">
    <property type="entry name" value="MetI-like"/>
    <property type="match status" value="1"/>
</dbReference>
<reference evidence="8" key="1">
    <citation type="submission" date="2024-09" db="EMBL/GenBank/DDBJ databases">
        <authorList>
            <person name="Sun Q."/>
        </authorList>
    </citation>
    <scope>NUCLEOTIDE SEQUENCE [LARGE SCALE GENOMIC DNA]</scope>
    <source>
        <strain evidence="8">JCM 31273</strain>
    </source>
</reference>
<feature type="transmembrane region" description="Helical" evidence="5">
    <location>
        <begin position="259"/>
        <end position="280"/>
    </location>
</feature>
<keyword evidence="9" id="KW-1185">Reference proteome</keyword>
<feature type="transmembrane region" description="Helical" evidence="5">
    <location>
        <begin position="106"/>
        <end position="128"/>
    </location>
</feature>
<evidence type="ECO:0000256" key="6">
    <source>
        <dbReference type="SAM" id="MobiDB-lite"/>
    </source>
</evidence>
<keyword evidence="5" id="KW-0813">Transport</keyword>
<accession>A0ABD5MJX9</accession>
<gene>
    <name evidence="8" type="ORF">ACFFOL_08155</name>
</gene>
<evidence type="ECO:0000256" key="4">
    <source>
        <dbReference type="ARBA" id="ARBA00023136"/>
    </source>
</evidence>
<comment type="subcellular location">
    <subcellularLocation>
        <location evidence="5">Cell membrane</location>
        <topology evidence="5">Multi-pass membrane protein</topology>
    </subcellularLocation>
    <subcellularLocation>
        <location evidence="1">Membrane</location>
        <topology evidence="1">Multi-pass membrane protein</topology>
    </subcellularLocation>
</comment>
<dbReference type="SUPFAM" id="SSF161098">
    <property type="entry name" value="MetI-like"/>
    <property type="match status" value="1"/>
</dbReference>
<dbReference type="PANTHER" id="PTHR43879">
    <property type="entry name" value="ABC TRANSPORTER PERMEASE PROTEIN"/>
    <property type="match status" value="1"/>
</dbReference>
<evidence type="ECO:0000313" key="8">
    <source>
        <dbReference type="EMBL" id="MFB9824143.1"/>
    </source>
</evidence>
<feature type="transmembrane region" description="Helical" evidence="5">
    <location>
        <begin position="37"/>
        <end position="57"/>
    </location>
</feature>
<proteinExistence type="inferred from homology"/>
<feature type="transmembrane region" description="Helical" evidence="5">
    <location>
        <begin position="140"/>
        <end position="164"/>
    </location>
</feature>
<evidence type="ECO:0000256" key="3">
    <source>
        <dbReference type="ARBA" id="ARBA00022989"/>
    </source>
</evidence>
<evidence type="ECO:0000256" key="2">
    <source>
        <dbReference type="ARBA" id="ARBA00022692"/>
    </source>
</evidence>
<dbReference type="PANTHER" id="PTHR43879:SF1">
    <property type="entry name" value="GLUCOSE IMPORT SYSTEM PERMEASE PROTEIN GLCU"/>
    <property type="match status" value="1"/>
</dbReference>
<protein>
    <submittedName>
        <fullName evidence="8">Carbohydrate ABC transporter permease</fullName>
    </submittedName>
</protein>
<name>A0ABD5MJX9_9EURY</name>
<dbReference type="Pfam" id="PF00528">
    <property type="entry name" value="BPD_transp_1"/>
    <property type="match status" value="1"/>
</dbReference>
<feature type="domain" description="ABC transmembrane type-1" evidence="7">
    <location>
        <begin position="102"/>
        <end position="313"/>
    </location>
</feature>
<dbReference type="RefSeq" id="WP_222922689.1">
    <property type="nucleotide sequence ID" value="NZ_CP082286.1"/>
</dbReference>
<organism evidence="8 9">
    <name type="scientific">Halobaculum roseum</name>
    <dbReference type="NCBI Taxonomy" id="2175149"/>
    <lineage>
        <taxon>Archaea</taxon>
        <taxon>Methanobacteriati</taxon>
        <taxon>Methanobacteriota</taxon>
        <taxon>Stenosarchaea group</taxon>
        <taxon>Halobacteria</taxon>
        <taxon>Halobacteriales</taxon>
        <taxon>Haloferacaceae</taxon>
        <taxon>Halobaculum</taxon>
    </lineage>
</organism>
<dbReference type="GO" id="GO:0005886">
    <property type="term" value="C:plasma membrane"/>
    <property type="evidence" value="ECO:0007669"/>
    <property type="project" value="UniProtKB-SubCell"/>
</dbReference>
<feature type="transmembrane region" description="Helical" evidence="5">
    <location>
        <begin position="184"/>
        <end position="210"/>
    </location>
</feature>
<keyword evidence="2 5" id="KW-0812">Transmembrane</keyword>
<dbReference type="CDD" id="cd06261">
    <property type="entry name" value="TM_PBP2"/>
    <property type="match status" value="1"/>
</dbReference>